<feature type="binding site" evidence="5">
    <location>
        <position position="89"/>
    </location>
    <ligand>
        <name>chlorophyll a</name>
        <dbReference type="ChEBI" id="CHEBI:58416"/>
        <label>1</label>
    </ligand>
</feature>
<feature type="binding site" evidence="5">
    <location>
        <position position="84"/>
    </location>
    <ligand>
        <name>chlorophyll a</name>
        <dbReference type="ChEBI" id="CHEBI:58416"/>
        <label>1</label>
    </ligand>
</feature>
<dbReference type="GO" id="GO:0009765">
    <property type="term" value="P:photosynthesis, light harvesting"/>
    <property type="evidence" value="ECO:0007669"/>
    <property type="project" value="InterPro"/>
</dbReference>
<feature type="binding site" evidence="5">
    <location>
        <position position="101"/>
    </location>
    <ligand>
        <name>chlorophyll a</name>
        <dbReference type="ChEBI" id="CHEBI:58416"/>
        <label>1</label>
    </ligand>
</feature>
<dbReference type="InterPro" id="IPR022796">
    <property type="entry name" value="Chloroa_b-bind"/>
</dbReference>
<evidence type="ECO:0000256" key="3">
    <source>
        <dbReference type="ARBA" id="ARBA00022531"/>
    </source>
</evidence>
<comment type="subcellular location">
    <subcellularLocation>
        <location evidence="1">Plastid</location>
        <location evidence="1">Chloroplast</location>
    </subcellularLocation>
</comment>
<reference evidence="8" key="1">
    <citation type="journal article" date="2015" name="PLoS Genet.">
        <title>Genome Sequence and Transcriptome Analyses of Chrysochromulina tobin: Metabolic Tools for Enhanced Algal Fitness in the Prominent Order Prymnesiales (Haptophyceae).</title>
        <authorList>
            <person name="Hovde B.T."/>
            <person name="Deodato C.R."/>
            <person name="Hunsperger H.M."/>
            <person name="Ryken S.A."/>
            <person name="Yost W."/>
            <person name="Jha R.K."/>
            <person name="Patterson J."/>
            <person name="Monnat R.J. Jr."/>
            <person name="Barlow S.B."/>
            <person name="Starkenburg S.R."/>
            <person name="Cattolico R.A."/>
        </authorList>
    </citation>
    <scope>NUCLEOTIDE SEQUENCE</scope>
    <source>
        <strain evidence="8">CCMP291</strain>
    </source>
</reference>
<keyword evidence="2" id="KW-0150">Chloroplast</keyword>
<dbReference type="EMBL" id="JWZX01001041">
    <property type="protein sequence ID" value="KOO34933.1"/>
    <property type="molecule type" value="Genomic_DNA"/>
</dbReference>
<keyword evidence="6" id="KW-0732">Signal</keyword>
<name>A0A0M0K962_9EUKA</name>
<dbReference type="Pfam" id="PF00504">
    <property type="entry name" value="Chloroa_b-bind"/>
    <property type="match status" value="1"/>
</dbReference>
<protein>
    <submittedName>
        <fullName evidence="7">Chloroplast light harvesting protein isoform 12</fullName>
    </submittedName>
</protein>
<evidence type="ECO:0000313" key="8">
    <source>
        <dbReference type="Proteomes" id="UP000037460"/>
    </source>
</evidence>
<keyword evidence="5" id="KW-0148">Chlorophyll</keyword>
<keyword evidence="4" id="KW-0934">Plastid</keyword>
<feature type="chain" id="PRO_5005602487" evidence="6">
    <location>
        <begin position="20"/>
        <end position="283"/>
    </location>
</feature>
<keyword evidence="5" id="KW-0157">Chromophore</keyword>
<dbReference type="GO" id="GO:0016020">
    <property type="term" value="C:membrane"/>
    <property type="evidence" value="ECO:0007669"/>
    <property type="project" value="InterPro"/>
</dbReference>
<dbReference type="InterPro" id="IPR001344">
    <property type="entry name" value="Chloro_AB-bd_pln"/>
</dbReference>
<evidence type="ECO:0000256" key="4">
    <source>
        <dbReference type="ARBA" id="ARBA00022640"/>
    </source>
</evidence>
<evidence type="ECO:0000256" key="5">
    <source>
        <dbReference type="PIRSR" id="PIRSR601344-1"/>
    </source>
</evidence>
<dbReference type="AlphaFoldDB" id="A0A0M0K962"/>
<dbReference type="OrthoDB" id="35854at2759"/>
<evidence type="ECO:0000256" key="6">
    <source>
        <dbReference type="SAM" id="SignalP"/>
    </source>
</evidence>
<dbReference type="SUPFAM" id="SSF103511">
    <property type="entry name" value="Chlorophyll a-b binding protein"/>
    <property type="match status" value="1"/>
</dbReference>
<dbReference type="GO" id="GO:0009507">
    <property type="term" value="C:chloroplast"/>
    <property type="evidence" value="ECO:0007669"/>
    <property type="project" value="UniProtKB-SubCell"/>
</dbReference>
<evidence type="ECO:0000313" key="7">
    <source>
        <dbReference type="EMBL" id="KOO34933.1"/>
    </source>
</evidence>
<feature type="signal peptide" evidence="6">
    <location>
        <begin position="1"/>
        <end position="19"/>
    </location>
</feature>
<comment type="caution">
    <text evidence="7">The sequence shown here is derived from an EMBL/GenBank/DDBJ whole genome shotgun (WGS) entry which is preliminary data.</text>
</comment>
<sequence length="283" mass="30031">MALMLATPVLGFAPMTVPAATTRATMSFTDEFSTASKPWTSGEISTKAGLEALAKKLNPTVGYFDPLGIGAASPETIGWFRHAEIKHGRVAMAAFVGFCVQSNGIYFPWALTTSGITHAEISAAGGPADQWDALPTAAKLQIMGAIGFLELISETSTLLKADGTEHYVRGGKPGYFPKLSRSDEFAFPHPVPLNLWDPFGFTKNMSKERKEKALLAEINNGRLAQIGIIGMLSASKGLQVPGLDSIPGIKPYAGEVMAPFAKGDISLPFVSDMLAKVGTLGWP</sequence>
<evidence type="ECO:0000256" key="2">
    <source>
        <dbReference type="ARBA" id="ARBA00022528"/>
    </source>
</evidence>
<accession>A0A0M0K962</accession>
<dbReference type="Gene3D" id="1.10.3460.10">
    <property type="entry name" value="Chlorophyll a/b binding protein domain"/>
    <property type="match status" value="1"/>
</dbReference>
<gene>
    <name evidence="7" type="ORF">Ctob_011616</name>
</gene>
<feature type="binding site" description="axial binding residue" evidence="5">
    <location>
        <position position="50"/>
    </location>
    <ligand>
        <name>chlorophyll b</name>
        <dbReference type="ChEBI" id="CHEBI:61721"/>
        <label>1</label>
    </ligand>
    <ligandPart>
        <name>Mg</name>
        <dbReference type="ChEBI" id="CHEBI:25107"/>
    </ligandPart>
</feature>
<organism evidence="7 8">
    <name type="scientific">Chrysochromulina tobinii</name>
    <dbReference type="NCBI Taxonomy" id="1460289"/>
    <lineage>
        <taxon>Eukaryota</taxon>
        <taxon>Haptista</taxon>
        <taxon>Haptophyta</taxon>
        <taxon>Prymnesiophyceae</taxon>
        <taxon>Prymnesiales</taxon>
        <taxon>Chrysochromulinaceae</taxon>
        <taxon>Chrysochromulina</taxon>
    </lineage>
</organism>
<dbReference type="GO" id="GO:0016168">
    <property type="term" value="F:chlorophyll binding"/>
    <property type="evidence" value="ECO:0007669"/>
    <property type="project" value="UniProtKB-KW"/>
</dbReference>
<keyword evidence="8" id="KW-1185">Reference proteome</keyword>
<dbReference type="PANTHER" id="PTHR21649">
    <property type="entry name" value="CHLOROPHYLL A/B BINDING PROTEIN"/>
    <property type="match status" value="1"/>
</dbReference>
<dbReference type="Proteomes" id="UP000037460">
    <property type="component" value="Unassembled WGS sequence"/>
</dbReference>
<keyword evidence="3" id="KW-0602">Photosynthesis</keyword>
<evidence type="ECO:0000256" key="1">
    <source>
        <dbReference type="ARBA" id="ARBA00004229"/>
    </source>
</evidence>
<proteinExistence type="predicted"/>